<keyword evidence="6 9" id="KW-1133">Transmembrane helix</keyword>
<keyword evidence="7 9" id="KW-0472">Membrane</keyword>
<dbReference type="PANTHER" id="PTHR48086">
    <property type="entry name" value="SODIUM/PROLINE SYMPORTER-RELATED"/>
    <property type="match status" value="1"/>
</dbReference>
<evidence type="ECO:0000256" key="7">
    <source>
        <dbReference type="ARBA" id="ARBA00023136"/>
    </source>
</evidence>
<dbReference type="CDD" id="cd11474">
    <property type="entry name" value="SLC5sbd_CHT"/>
    <property type="match status" value="1"/>
</dbReference>
<reference evidence="10 11" key="1">
    <citation type="submission" date="2017-10" db="EMBL/GenBank/DDBJ databases">
        <title>The draft genome sequence of Lewinella nigricans NBRC 102662.</title>
        <authorList>
            <person name="Wang K."/>
        </authorList>
    </citation>
    <scope>NUCLEOTIDE SEQUENCE [LARGE SCALE GENOMIC DNA]</scope>
    <source>
        <strain evidence="10 11">NBRC 102662</strain>
    </source>
</reference>
<dbReference type="InterPro" id="IPR038377">
    <property type="entry name" value="Na/Glc_symporter_sf"/>
</dbReference>
<keyword evidence="5 9" id="KW-0812">Transmembrane</keyword>
<feature type="transmembrane region" description="Helical" evidence="9">
    <location>
        <begin position="356"/>
        <end position="374"/>
    </location>
</feature>
<feature type="transmembrane region" description="Helical" evidence="9">
    <location>
        <begin position="6"/>
        <end position="24"/>
    </location>
</feature>
<dbReference type="Pfam" id="PF00474">
    <property type="entry name" value="SSF"/>
    <property type="match status" value="1"/>
</dbReference>
<comment type="similarity">
    <text evidence="2 8">Belongs to the sodium:solute symporter (SSF) (TC 2.A.21) family.</text>
</comment>
<feature type="transmembrane region" description="Helical" evidence="9">
    <location>
        <begin position="308"/>
        <end position="335"/>
    </location>
</feature>
<protein>
    <submittedName>
        <fullName evidence="10">Sodium:solute symporter</fullName>
    </submittedName>
</protein>
<evidence type="ECO:0000256" key="6">
    <source>
        <dbReference type="ARBA" id="ARBA00022989"/>
    </source>
</evidence>
<comment type="subcellular location">
    <subcellularLocation>
        <location evidence="1">Membrane</location>
        <topology evidence="1">Multi-pass membrane protein</topology>
    </subcellularLocation>
</comment>
<organism evidence="10 11">
    <name type="scientific">Flavilitoribacter nigricans (strain ATCC 23147 / DSM 23189 / NBRC 102662 / NCIMB 1420 / SS-2)</name>
    <name type="common">Lewinella nigricans</name>
    <dbReference type="NCBI Taxonomy" id="1122177"/>
    <lineage>
        <taxon>Bacteria</taxon>
        <taxon>Pseudomonadati</taxon>
        <taxon>Bacteroidota</taxon>
        <taxon>Saprospiria</taxon>
        <taxon>Saprospirales</taxon>
        <taxon>Lewinellaceae</taxon>
        <taxon>Flavilitoribacter</taxon>
    </lineage>
</organism>
<feature type="transmembrane region" description="Helical" evidence="9">
    <location>
        <begin position="177"/>
        <end position="200"/>
    </location>
</feature>
<evidence type="ECO:0000313" key="10">
    <source>
        <dbReference type="EMBL" id="PHN04212.1"/>
    </source>
</evidence>
<name>A0A2D0N6P9_FLAN2</name>
<dbReference type="Gene3D" id="1.20.1730.10">
    <property type="entry name" value="Sodium/glucose cotransporter"/>
    <property type="match status" value="1"/>
</dbReference>
<feature type="transmembrane region" description="Helical" evidence="9">
    <location>
        <begin position="220"/>
        <end position="238"/>
    </location>
</feature>
<evidence type="ECO:0000313" key="11">
    <source>
        <dbReference type="Proteomes" id="UP000223913"/>
    </source>
</evidence>
<feature type="transmembrane region" description="Helical" evidence="9">
    <location>
        <begin position="410"/>
        <end position="429"/>
    </location>
</feature>
<keyword evidence="4" id="KW-1003">Cell membrane</keyword>
<dbReference type="AlphaFoldDB" id="A0A2D0N6P9"/>
<sequence>MLLTFIVVYLLFTLAIGWWASRKVKTTRDFVIAGQNLPLLLAGSALFATWFGSETIMGAPSEFVEHGLIGVVEDPFGAALCLILVGLFFARPLYRMNIITFNDFFRLRFSRRTELITSIIIVPSYFGWIAAQLVAMAIVLNVIAGVSVFTGIAICTVVVLFYTYIGGMWAVSITDFVQTFMILAGLLFLAFQLSGQLGGVQTVLAQMPDDFFHFLPEGDLESILAYVAAWITIGLGSIPQQDVFQRVMAAKSEKTAVRASYLGGFMYLSIGLIPLFIGVCSKLLYPELQEGDAQMVIPQMVLQHGNMLLQILFFGALLSAILSTTSGAILAPATVIGENIIRPNFKDMDDARLLQIMRLAVVGVAVCSAFMATLKTNIYDLVAQSSTLSLVSLFVPLTMGLYWKRASDMGAILSIVLGMVAWIIAEMAGGPIPPILVGGIASFAGMLIGSLGWPGDGADKYREILKLRQQKQ</sequence>
<evidence type="ECO:0000256" key="1">
    <source>
        <dbReference type="ARBA" id="ARBA00004141"/>
    </source>
</evidence>
<evidence type="ECO:0000256" key="3">
    <source>
        <dbReference type="ARBA" id="ARBA00022448"/>
    </source>
</evidence>
<feature type="transmembrane region" description="Helical" evidence="9">
    <location>
        <begin position="146"/>
        <end position="165"/>
    </location>
</feature>
<evidence type="ECO:0000256" key="9">
    <source>
        <dbReference type="SAM" id="Phobius"/>
    </source>
</evidence>
<feature type="transmembrane region" description="Helical" evidence="9">
    <location>
        <begin position="36"/>
        <end position="56"/>
    </location>
</feature>
<comment type="caution">
    <text evidence="10">The sequence shown here is derived from an EMBL/GenBank/DDBJ whole genome shotgun (WGS) entry which is preliminary data.</text>
</comment>
<dbReference type="EMBL" id="PDUD01000026">
    <property type="protein sequence ID" value="PHN04212.1"/>
    <property type="molecule type" value="Genomic_DNA"/>
</dbReference>
<accession>A0A2D0N6P9</accession>
<dbReference type="RefSeq" id="WP_099152238.1">
    <property type="nucleotide sequence ID" value="NZ_PDUD01000026.1"/>
</dbReference>
<dbReference type="GO" id="GO:0005886">
    <property type="term" value="C:plasma membrane"/>
    <property type="evidence" value="ECO:0007669"/>
    <property type="project" value="TreeGrafter"/>
</dbReference>
<dbReference type="Proteomes" id="UP000223913">
    <property type="component" value="Unassembled WGS sequence"/>
</dbReference>
<keyword evidence="3" id="KW-0813">Transport</keyword>
<dbReference type="InterPro" id="IPR018212">
    <property type="entry name" value="Na/solute_symporter_CS"/>
</dbReference>
<keyword evidence="11" id="KW-1185">Reference proteome</keyword>
<dbReference type="GO" id="GO:0022857">
    <property type="term" value="F:transmembrane transporter activity"/>
    <property type="evidence" value="ECO:0007669"/>
    <property type="project" value="InterPro"/>
</dbReference>
<gene>
    <name evidence="10" type="ORF">CRP01_21860</name>
</gene>
<proteinExistence type="inferred from homology"/>
<evidence type="ECO:0000256" key="8">
    <source>
        <dbReference type="RuleBase" id="RU362091"/>
    </source>
</evidence>
<feature type="transmembrane region" description="Helical" evidence="9">
    <location>
        <begin position="435"/>
        <end position="453"/>
    </location>
</feature>
<dbReference type="InterPro" id="IPR001734">
    <property type="entry name" value="Na/solute_symporter"/>
</dbReference>
<dbReference type="PANTHER" id="PTHR48086:SF7">
    <property type="entry name" value="SODIUM-SOLUTE SYMPORTER-RELATED"/>
    <property type="match status" value="1"/>
</dbReference>
<dbReference type="InterPro" id="IPR050277">
    <property type="entry name" value="Sodium:Solute_Symporter"/>
</dbReference>
<feature type="transmembrane region" description="Helical" evidence="9">
    <location>
        <begin position="115"/>
        <end position="140"/>
    </location>
</feature>
<evidence type="ECO:0000256" key="5">
    <source>
        <dbReference type="ARBA" id="ARBA00022692"/>
    </source>
</evidence>
<feature type="transmembrane region" description="Helical" evidence="9">
    <location>
        <begin position="76"/>
        <end position="94"/>
    </location>
</feature>
<feature type="transmembrane region" description="Helical" evidence="9">
    <location>
        <begin position="386"/>
        <end position="403"/>
    </location>
</feature>
<dbReference type="PROSITE" id="PS50283">
    <property type="entry name" value="NA_SOLUT_SYMP_3"/>
    <property type="match status" value="1"/>
</dbReference>
<dbReference type="GO" id="GO:0046942">
    <property type="term" value="P:carboxylic acid transport"/>
    <property type="evidence" value="ECO:0007669"/>
    <property type="project" value="UniProtKB-ARBA"/>
</dbReference>
<evidence type="ECO:0000256" key="4">
    <source>
        <dbReference type="ARBA" id="ARBA00022475"/>
    </source>
</evidence>
<dbReference type="OrthoDB" id="9789704at2"/>
<dbReference type="PROSITE" id="PS00457">
    <property type="entry name" value="NA_SOLUT_SYMP_2"/>
    <property type="match status" value="1"/>
</dbReference>
<feature type="transmembrane region" description="Helical" evidence="9">
    <location>
        <begin position="259"/>
        <end position="285"/>
    </location>
</feature>
<evidence type="ECO:0000256" key="2">
    <source>
        <dbReference type="ARBA" id="ARBA00006434"/>
    </source>
</evidence>